<sequence>MRVRPFIRYLRAFAVGVALLPLCCMQAQEGKSSFDVLNLPVSSHINALGGNNISIVEEDITVMYHNPALMGQEMSMQMAANYMRYVAGINLGGVSYAQAARKHGTWALGLQFAGYGTMKQTDATGVITGSFSPKDILLSGLYAHDITSSLRGGIQAKLLYSSYESYTALAMFFDLGINYYHVEKELSLSLVVKNLGGQLKKYDTENIAMPWDIQLGFSKTLHNVPFRFSITAQHLTRWHLPFEKVNDAGELEVKDNFASNLFRHLVFGVDYIPSRNFYLAVGYDYKRKSDMTTAGRRILSGFTAGAGVRVKMFGIGVSMAQHHANGFTFMTNITADISQFLR</sequence>
<protein>
    <submittedName>
        <fullName evidence="2">Type IX secretion system protein PorQ</fullName>
    </submittedName>
</protein>
<comment type="caution">
    <text evidence="2">The sequence shown here is derived from an EMBL/GenBank/DDBJ whole genome shotgun (WGS) entry which is preliminary data.</text>
</comment>
<evidence type="ECO:0000313" key="2">
    <source>
        <dbReference type="EMBL" id="HIT39317.1"/>
    </source>
</evidence>
<evidence type="ECO:0000313" key="3">
    <source>
        <dbReference type="Proteomes" id="UP000886722"/>
    </source>
</evidence>
<keyword evidence="1" id="KW-0732">Signal</keyword>
<dbReference type="AlphaFoldDB" id="A0A9D1GDV6"/>
<feature type="signal peptide" evidence="1">
    <location>
        <begin position="1"/>
        <end position="27"/>
    </location>
</feature>
<dbReference type="Proteomes" id="UP000886722">
    <property type="component" value="Unassembled WGS sequence"/>
</dbReference>
<dbReference type="EMBL" id="DVKT01000034">
    <property type="protein sequence ID" value="HIT39317.1"/>
    <property type="molecule type" value="Genomic_DNA"/>
</dbReference>
<name>A0A9D1GDV6_9BACT</name>
<accession>A0A9D1GDV6</accession>
<reference evidence="2" key="2">
    <citation type="journal article" date="2021" name="PeerJ">
        <title>Extensive microbial diversity within the chicken gut microbiome revealed by metagenomics and culture.</title>
        <authorList>
            <person name="Gilroy R."/>
            <person name="Ravi A."/>
            <person name="Getino M."/>
            <person name="Pursley I."/>
            <person name="Horton D.L."/>
            <person name="Alikhan N.F."/>
            <person name="Baker D."/>
            <person name="Gharbi K."/>
            <person name="Hall N."/>
            <person name="Watson M."/>
            <person name="Adriaenssens E.M."/>
            <person name="Foster-Nyarko E."/>
            <person name="Jarju S."/>
            <person name="Secka A."/>
            <person name="Antonio M."/>
            <person name="Oren A."/>
            <person name="Chaudhuri R.R."/>
            <person name="La Ragione R."/>
            <person name="Hildebrand F."/>
            <person name="Pallen M.J."/>
        </authorList>
    </citation>
    <scope>NUCLEOTIDE SEQUENCE</scope>
    <source>
        <strain evidence="2">21143</strain>
    </source>
</reference>
<gene>
    <name evidence="2" type="primary">porQ</name>
    <name evidence="2" type="ORF">IAD06_04705</name>
</gene>
<dbReference type="NCBIfam" id="NF033711">
    <property type="entry name" value="T9SS_PorQ"/>
    <property type="match status" value="1"/>
</dbReference>
<organism evidence="2 3">
    <name type="scientific">Candidatus Caccoplasma intestinavium</name>
    <dbReference type="NCBI Taxonomy" id="2840716"/>
    <lineage>
        <taxon>Bacteria</taxon>
        <taxon>Pseudomonadati</taxon>
        <taxon>Bacteroidota</taxon>
        <taxon>Bacteroidia</taxon>
        <taxon>Bacteroidales</taxon>
        <taxon>Bacteroidaceae</taxon>
        <taxon>Bacteroidaceae incertae sedis</taxon>
        <taxon>Candidatus Caccoplasma</taxon>
    </lineage>
</organism>
<feature type="chain" id="PRO_5038854515" evidence="1">
    <location>
        <begin position="28"/>
        <end position="342"/>
    </location>
</feature>
<reference evidence="2" key="1">
    <citation type="submission" date="2020-10" db="EMBL/GenBank/DDBJ databases">
        <authorList>
            <person name="Gilroy R."/>
        </authorList>
    </citation>
    <scope>NUCLEOTIDE SEQUENCE</scope>
    <source>
        <strain evidence="2">21143</strain>
    </source>
</reference>
<dbReference type="Gene3D" id="2.40.160.60">
    <property type="entry name" value="Outer membrane protein transport protein (OMPP1/FadL/TodX)"/>
    <property type="match status" value="1"/>
</dbReference>
<evidence type="ECO:0000256" key="1">
    <source>
        <dbReference type="SAM" id="SignalP"/>
    </source>
</evidence>
<proteinExistence type="predicted"/>
<dbReference type="NCBIfam" id="NF033709">
    <property type="entry name" value="PorV_fam"/>
    <property type="match status" value="1"/>
</dbReference>